<dbReference type="GO" id="GO:0016491">
    <property type="term" value="F:oxidoreductase activity"/>
    <property type="evidence" value="ECO:0007669"/>
    <property type="project" value="UniProtKB-KW"/>
</dbReference>
<evidence type="ECO:0000256" key="10">
    <source>
        <dbReference type="ARBA" id="ARBA00022857"/>
    </source>
</evidence>
<dbReference type="GO" id="GO:0034220">
    <property type="term" value="P:monoatomic ion transmembrane transport"/>
    <property type="evidence" value="ECO:0007669"/>
    <property type="project" value="UniProtKB-KW"/>
</dbReference>
<keyword evidence="7" id="KW-0808">Transferase</keyword>
<comment type="caution">
    <text evidence="29">The sequence shown here is derived from an EMBL/GenBank/DDBJ whole genome shotgun (WGS) entry which is preliminary data.</text>
</comment>
<dbReference type="PROSITE" id="PS00098">
    <property type="entry name" value="THIOLASE_1"/>
    <property type="match status" value="1"/>
</dbReference>
<evidence type="ECO:0000256" key="6">
    <source>
        <dbReference type="ARBA" id="ARBA00022538"/>
    </source>
</evidence>
<dbReference type="InterPro" id="IPR020617">
    <property type="entry name" value="Thiolase_C"/>
</dbReference>
<keyword evidence="9" id="KW-0276">Fatty acid metabolism</keyword>
<dbReference type="CDD" id="cd13999">
    <property type="entry name" value="STKc_MAP3K-like"/>
    <property type="match status" value="1"/>
</dbReference>
<keyword evidence="11" id="KW-0851">Voltage-gated channel</keyword>
<evidence type="ECO:0000256" key="18">
    <source>
        <dbReference type="ARBA" id="ARBA00023160"/>
    </source>
</evidence>
<keyword evidence="18" id="KW-0275">Fatty acid biosynthesis</keyword>
<comment type="subcellular location">
    <subcellularLocation>
        <location evidence="1">Peroxisome</location>
    </subcellularLocation>
</comment>
<dbReference type="InterPro" id="IPR020615">
    <property type="entry name" value="Thiolase_acyl_enz_int_AS"/>
</dbReference>
<dbReference type="Pfam" id="PF00108">
    <property type="entry name" value="Thiolase_N"/>
    <property type="match status" value="1"/>
</dbReference>
<keyword evidence="10" id="KW-0521">NADP</keyword>
<dbReference type="GO" id="GO:0003988">
    <property type="term" value="F:acetyl-CoA C-acyltransferase activity"/>
    <property type="evidence" value="ECO:0007669"/>
    <property type="project" value="UniProtKB-EC"/>
</dbReference>
<dbReference type="CDD" id="cd06410">
    <property type="entry name" value="PB1_UP2"/>
    <property type="match status" value="1"/>
</dbReference>
<keyword evidence="13" id="KW-0630">Potassium</keyword>
<dbReference type="FunFam" id="3.20.20.100:FF:000042">
    <property type="entry name" value="Probable voltage-gated potassium channel subunit beta"/>
    <property type="match status" value="1"/>
</dbReference>
<dbReference type="GO" id="GO:0006813">
    <property type="term" value="P:potassium ion transport"/>
    <property type="evidence" value="ECO:0007669"/>
    <property type="project" value="UniProtKB-KW"/>
</dbReference>
<keyword evidence="20" id="KW-0012">Acyltransferase</keyword>
<evidence type="ECO:0000256" key="19">
    <source>
        <dbReference type="ARBA" id="ARBA00023303"/>
    </source>
</evidence>
<dbReference type="PROSITE" id="PS50011">
    <property type="entry name" value="PROTEIN_KINASE_DOM"/>
    <property type="match status" value="1"/>
</dbReference>
<dbReference type="SMART" id="SM00666">
    <property type="entry name" value="PB1"/>
    <property type="match status" value="1"/>
</dbReference>
<evidence type="ECO:0000256" key="25">
    <source>
        <dbReference type="ARBA" id="ARBA00077856"/>
    </source>
</evidence>
<dbReference type="GO" id="GO:0006633">
    <property type="term" value="P:fatty acid biosynthetic process"/>
    <property type="evidence" value="ECO:0007669"/>
    <property type="project" value="UniProtKB-KW"/>
</dbReference>
<proteinExistence type="inferred from homology"/>
<dbReference type="InterPro" id="IPR000270">
    <property type="entry name" value="PB1_dom"/>
</dbReference>
<keyword evidence="5" id="KW-0813">Transport</keyword>
<keyword evidence="14" id="KW-0560">Oxidoreductase</keyword>
<dbReference type="GO" id="GO:0004672">
    <property type="term" value="F:protein kinase activity"/>
    <property type="evidence" value="ECO:0007669"/>
    <property type="project" value="InterPro"/>
</dbReference>
<evidence type="ECO:0000256" key="14">
    <source>
        <dbReference type="ARBA" id="ARBA00023002"/>
    </source>
</evidence>
<evidence type="ECO:0000256" key="16">
    <source>
        <dbReference type="ARBA" id="ARBA00023098"/>
    </source>
</evidence>
<dbReference type="PROSITE" id="PS00107">
    <property type="entry name" value="PROTEIN_KINASE_ATP"/>
    <property type="match status" value="1"/>
</dbReference>
<evidence type="ECO:0000256" key="23">
    <source>
        <dbReference type="ARBA" id="ARBA00062282"/>
    </source>
</evidence>
<dbReference type="InterPro" id="IPR017441">
    <property type="entry name" value="Protein_kinase_ATP_BS"/>
</dbReference>
<dbReference type="GO" id="GO:0005777">
    <property type="term" value="C:peroxisome"/>
    <property type="evidence" value="ECO:0007669"/>
    <property type="project" value="UniProtKB-SubCell"/>
</dbReference>
<evidence type="ECO:0000256" key="22">
    <source>
        <dbReference type="ARBA" id="ARBA00053235"/>
    </source>
</evidence>
<dbReference type="FunFam" id="3.30.200.20:FF:000081">
    <property type="entry name" value="Octicosapeptide/phox/Bem1p domain kinase superfamily protein"/>
    <property type="match status" value="1"/>
</dbReference>
<dbReference type="InterPro" id="IPR001245">
    <property type="entry name" value="Ser-Thr/Tyr_kinase_cat_dom"/>
</dbReference>
<keyword evidence="17" id="KW-0576">Peroxisome</keyword>
<dbReference type="Pfam" id="PF07714">
    <property type="entry name" value="PK_Tyr_Ser-Thr"/>
    <property type="match status" value="1"/>
</dbReference>
<evidence type="ECO:0000313" key="29">
    <source>
        <dbReference type="EMBL" id="KAG6582450.1"/>
    </source>
</evidence>
<dbReference type="CDD" id="cd19143">
    <property type="entry name" value="AKR_AKR6C1_2"/>
    <property type="match status" value="1"/>
</dbReference>
<keyword evidence="12" id="KW-0809">Transit peptide</keyword>
<dbReference type="Proteomes" id="UP000685013">
    <property type="component" value="Chromosome 14"/>
</dbReference>
<dbReference type="GO" id="GO:0005524">
    <property type="term" value="F:ATP binding"/>
    <property type="evidence" value="ECO:0007669"/>
    <property type="project" value="UniProtKB-UniRule"/>
</dbReference>
<comment type="function">
    <text evidence="22">Probable accessory potassium channel protein which modulates the activity of the pore-forming alpha subunit.</text>
</comment>
<dbReference type="NCBIfam" id="TIGR01930">
    <property type="entry name" value="AcCoA-C-Actrans"/>
    <property type="match status" value="1"/>
</dbReference>
<dbReference type="GO" id="GO:0010124">
    <property type="term" value="P:phenylacetate catabolic process"/>
    <property type="evidence" value="ECO:0007669"/>
    <property type="project" value="TreeGrafter"/>
</dbReference>
<dbReference type="EMBL" id="JAGKQH010000014">
    <property type="protein sequence ID" value="KAG6582450.1"/>
    <property type="molecule type" value="Genomic_DNA"/>
</dbReference>
<name>A0AAV6MJP7_9ROSI</name>
<dbReference type="Pfam" id="PF00248">
    <property type="entry name" value="Aldo_ket_red"/>
    <property type="match status" value="1"/>
</dbReference>
<dbReference type="InterPro" id="IPR020613">
    <property type="entry name" value="Thiolase_CS"/>
</dbReference>
<evidence type="ECO:0000256" key="8">
    <source>
        <dbReference type="ARBA" id="ARBA00022767"/>
    </source>
</evidence>
<evidence type="ECO:0000256" key="20">
    <source>
        <dbReference type="ARBA" id="ARBA00023315"/>
    </source>
</evidence>
<evidence type="ECO:0000256" key="27">
    <source>
        <dbReference type="SAM" id="MobiDB-lite"/>
    </source>
</evidence>
<evidence type="ECO:0000256" key="24">
    <source>
        <dbReference type="ARBA" id="ARBA00067572"/>
    </source>
</evidence>
<comment type="subunit">
    <text evidence="23">Forms heteromultimeric complexes with potassium channel alpha subunits.</text>
</comment>
<dbReference type="PANTHER" id="PTHR43853">
    <property type="entry name" value="3-KETOACYL-COA THIOLASE, PEROXISOMAL"/>
    <property type="match status" value="1"/>
</dbReference>
<keyword evidence="15" id="KW-0406">Ion transport</keyword>
<evidence type="ECO:0000256" key="21">
    <source>
        <dbReference type="ARBA" id="ARBA00024073"/>
    </source>
</evidence>
<comment type="similarity">
    <text evidence="3">Belongs to the shaker potassium channel beta subunit family.</text>
</comment>
<dbReference type="Pfam" id="PF02803">
    <property type="entry name" value="Thiolase_C"/>
    <property type="match status" value="1"/>
</dbReference>
<comment type="pathway">
    <text evidence="2">Lipid metabolism; fatty acid metabolism.</text>
</comment>
<dbReference type="GO" id="GO:0034702">
    <property type="term" value="C:monoatomic ion channel complex"/>
    <property type="evidence" value="ECO:0007669"/>
    <property type="project" value="UniProtKB-KW"/>
</dbReference>
<feature type="binding site" evidence="26">
    <location>
        <position position="1034"/>
    </location>
    <ligand>
        <name>ATP</name>
        <dbReference type="ChEBI" id="CHEBI:30616"/>
    </ligand>
</feature>
<reference evidence="29 30" key="1">
    <citation type="journal article" date="2021" name="Hortic Res">
        <title>The domestication of Cucurbita argyrosperma as revealed by the genome of its wild relative.</title>
        <authorList>
            <person name="Barrera-Redondo J."/>
            <person name="Sanchez-de la Vega G."/>
            <person name="Aguirre-Liguori J.A."/>
            <person name="Castellanos-Morales G."/>
            <person name="Gutierrez-Guerrero Y.T."/>
            <person name="Aguirre-Dugua X."/>
            <person name="Aguirre-Planter E."/>
            <person name="Tenaillon M.I."/>
            <person name="Lira-Saade R."/>
            <person name="Eguiarte L.E."/>
        </authorList>
    </citation>
    <scope>NUCLEOTIDE SEQUENCE [LARGE SCALE GENOMIC DNA]</scope>
    <source>
        <strain evidence="29">JBR-2021</strain>
    </source>
</reference>
<dbReference type="InterPro" id="IPR020616">
    <property type="entry name" value="Thiolase_N"/>
</dbReference>
<sequence>MQYNNLGRSGLKVSQLSYGAWVSFGNQLDVREAKSLLQCCRDHGVNFFDNAEVYANGRAEEIMGQAIRELGWKRSDIVVSTKIFWGGSGPNDKGLSRKHIVEGTKASLKRLDMEYVDLLYCHRPDASTPIEETVRAMNYVIDKGWAFYWGTSEWSAQQITEAWGIANRLDLVGPIVEQPEYNLLSRHKVESEFLPLYSNYGIGLTTWSPLASGVLTGKYNKGTIPPDSRFALENYKNLANRSLVDDVLKKVNNLKPIADELGVPLSQLAIAWCASNPNVSSVITGATKESQIQENMKAVDVIPLLTPAVMEKIEAAVQSKPKRPESFREVHGTLSQQLYMERPRAVSDVRITADYSASDVCVQTGGVFSSQFLRDRAAVRRLSDMSDGDHHNQQQKKKTGLSFSPSSQLVYEDPSGMHRLERMNSERNNKVYPNNTSKYQWEYSATGQASGECADEINREVQSGHTMPPLYAPDSPCSCYPLGAGFGDFSANGKMKFLCSFGGRILPRPNDGKLRYVGGETHIISIRKNISYEELSKKTYAVCKYPHTIKYQLPGEDLDSLISICSDEDLHHLIEEYHELENAEGSQRLRIFLDYCESPTSIEERAVQPIDVDYQYVAAVDGMLDPTLHSPNFRTASSHTTDLKDAHSPMPNLAEMLPRPSGQLLNPIQIPRKAFNQSPLNSPVTVMQKDFKNVDSTCAEDARNFIPFVSEKRPRDTVYYVDAIGRHNHLYHGSQLMDYHHEKFRVETDETYEVLNVHFPRGSSVDFEPAPNWGLSDTHSVKTMLKERAVNYEQLCSDAEYSMQLTSGTTHMGQRIMHSHSEPLLQEQDQKSNHGGFYPLTSFIDSDQSPSLAMSISLQDLSTMWKQRVDGVFQDAKYENHRKVASGSENETYEECNFDEKKANFNGGMYVPSLDDDQKYKYFQHVDYQQNGCLLKEVQSFRGRFSAERGLELETSADTTGGPTLVYHLETTAPKYFEESQYSTKDKQTTSNIVSIYGLQIIKDADLKELQELGSGTFGTVFHGKWRGTDVAIKRINKSCFSGSFSEQERLTRDFWREAKILSTLHHPNVLAFYGVVPDGPDGTLATVTEYMVNGSLRHVLLRKDRVLDRRKRLIIAMDAASGMEYLHLKNIIHFDLNCDNLLVNLRVPERPVCKVGDFGLSRIKRNTLASGGTSGTLPWMAPELLDSSSSKVSEKVDVFSFGIAMWEILTGEEPYASMHCGAIISGIVSNTLRPLIPKRCDPEWKRLMEECWSPEPAARPSFTEITNRLRSMSVAVRIRKRPNVTIMEKAINRQSILLHHLRPSSSAYSHESSLSASVCAAGDSASYQRTSVFGDDVVIVAAYRTALCKSKRGGFKDTYPDDLLAPVLKALIEKTNLNPSEVGDIVVGSVLAPGSQRASECRMAAFYAGFPETVPVRTVNRQCSSGLQAVADVAAAIRAGFYDIGIGAGLESMTVNPMAWDGSVNPRVKSMENAQNCLLPMGVTSENVAQRFGVSREEQDKAAVESHRKAAAATASGKFKDEIIPVSTKIIDPKTGEERPVTISVDDGIRPNTTQADLGKLKPVFKKDGTTTAGNSSQVSDGAGAVLLMKRSVAMQKGLPILGVFRTFTAVGVDPAIMGVGPAVAIPAAVKAAGLELNDIDLFEINEAFASQFVYCRNKLGLDPEKINVNGGAIAIGHPLGTTGARCVATLLHEMKRRGKDCRFGVISMCIGTGMGAAAVFERGDCVDELCNAKKVEGINLLSKDAR</sequence>
<dbReference type="Pfam" id="PF00564">
    <property type="entry name" value="PB1"/>
    <property type="match status" value="1"/>
</dbReference>
<evidence type="ECO:0000256" key="2">
    <source>
        <dbReference type="ARBA" id="ARBA00004872"/>
    </source>
</evidence>
<dbReference type="InterPro" id="IPR050215">
    <property type="entry name" value="Thiolase-like_sf_Thiolase"/>
</dbReference>
<organism evidence="29 30">
    <name type="scientific">Cucurbita argyrosperma subsp. sororia</name>
    <dbReference type="NCBI Taxonomy" id="37648"/>
    <lineage>
        <taxon>Eukaryota</taxon>
        <taxon>Viridiplantae</taxon>
        <taxon>Streptophyta</taxon>
        <taxon>Embryophyta</taxon>
        <taxon>Tracheophyta</taxon>
        <taxon>Spermatophyta</taxon>
        <taxon>Magnoliopsida</taxon>
        <taxon>eudicotyledons</taxon>
        <taxon>Gunneridae</taxon>
        <taxon>Pentapetalae</taxon>
        <taxon>rosids</taxon>
        <taxon>fabids</taxon>
        <taxon>Cucurbitales</taxon>
        <taxon>Cucurbitaceae</taxon>
        <taxon>Cucurbiteae</taxon>
        <taxon>Cucurbita</taxon>
    </lineage>
</organism>
<keyword evidence="30" id="KW-1185">Reference proteome</keyword>
<evidence type="ECO:0000256" key="3">
    <source>
        <dbReference type="ARBA" id="ARBA00006515"/>
    </source>
</evidence>
<evidence type="ECO:0000256" key="5">
    <source>
        <dbReference type="ARBA" id="ARBA00022448"/>
    </source>
</evidence>
<dbReference type="GO" id="GO:0006635">
    <property type="term" value="P:fatty acid beta-oxidation"/>
    <property type="evidence" value="ECO:0007669"/>
    <property type="project" value="TreeGrafter"/>
</dbReference>
<evidence type="ECO:0000313" key="30">
    <source>
        <dbReference type="Proteomes" id="UP000685013"/>
    </source>
</evidence>
<keyword evidence="8" id="KW-0925">Oxylipin biosynthesis</keyword>
<keyword evidence="16" id="KW-0443">Lipid metabolism</keyword>
<keyword evidence="6" id="KW-0633">Potassium transport</keyword>
<dbReference type="InterPro" id="IPR023210">
    <property type="entry name" value="NADP_OxRdtase_dom"/>
</dbReference>
<dbReference type="PROSITE" id="PS00099">
    <property type="entry name" value="THIOLASE_3"/>
    <property type="match status" value="1"/>
</dbReference>
<feature type="region of interest" description="Disordered" evidence="27">
    <location>
        <begin position="383"/>
        <end position="408"/>
    </location>
</feature>
<dbReference type="CDD" id="cd00751">
    <property type="entry name" value="thiolase"/>
    <property type="match status" value="1"/>
</dbReference>
<keyword evidence="26" id="KW-0547">Nucleotide-binding</keyword>
<evidence type="ECO:0000256" key="12">
    <source>
        <dbReference type="ARBA" id="ARBA00022946"/>
    </source>
</evidence>
<dbReference type="PROSITE" id="PS00737">
    <property type="entry name" value="THIOLASE_2"/>
    <property type="match status" value="1"/>
</dbReference>
<keyword evidence="26" id="KW-0067">ATP-binding</keyword>
<keyword evidence="18" id="KW-0444">Lipid biosynthesis</keyword>
<evidence type="ECO:0000256" key="7">
    <source>
        <dbReference type="ARBA" id="ARBA00022679"/>
    </source>
</evidence>
<feature type="compositionally biased region" description="Basic and acidic residues" evidence="27">
    <location>
        <begin position="383"/>
        <end position="392"/>
    </location>
</feature>
<feature type="domain" description="Protein kinase" evidence="28">
    <location>
        <begin position="1007"/>
        <end position="1275"/>
    </location>
</feature>
<protein>
    <recommendedName>
        <fullName evidence="24">Probable voltage-gated potassium channel subunit beta</fullName>
        <ecNumber evidence="21">2.3.1.16</ecNumber>
    </recommendedName>
    <alternativeName>
        <fullName evidence="25">K(+) channel subunit beta</fullName>
    </alternativeName>
</protein>
<comment type="similarity">
    <text evidence="4">Belongs to the thiolase-like superfamily. Thiolase family.</text>
</comment>
<dbReference type="FunFam" id="3.10.20.90:FF:000058">
    <property type="entry name" value="Octicosapeptide/phox/Bem1p domain kinase superfamily protein"/>
    <property type="match status" value="1"/>
</dbReference>
<dbReference type="EC" id="2.3.1.16" evidence="21"/>
<evidence type="ECO:0000256" key="9">
    <source>
        <dbReference type="ARBA" id="ARBA00022832"/>
    </source>
</evidence>
<dbReference type="PANTHER" id="PTHR43853:SF8">
    <property type="entry name" value="3-KETOACYL-COA THIOLASE, PEROXISOMAL"/>
    <property type="match status" value="1"/>
</dbReference>
<accession>A0AAV6MJP7</accession>
<dbReference type="InterPro" id="IPR002155">
    <property type="entry name" value="Thiolase"/>
</dbReference>
<dbReference type="InterPro" id="IPR000719">
    <property type="entry name" value="Prot_kinase_dom"/>
</dbReference>
<gene>
    <name evidence="29" type="primary">PED1</name>
    <name evidence="29" type="ORF">SDJN03_22452</name>
</gene>
<evidence type="ECO:0000256" key="1">
    <source>
        <dbReference type="ARBA" id="ARBA00004275"/>
    </source>
</evidence>
<feature type="non-terminal residue" evidence="29">
    <location>
        <position position="1"/>
    </location>
</feature>
<dbReference type="InterPro" id="IPR020610">
    <property type="entry name" value="Thiolase_AS"/>
</dbReference>
<evidence type="ECO:0000256" key="4">
    <source>
        <dbReference type="ARBA" id="ARBA00010982"/>
    </source>
</evidence>
<evidence type="ECO:0000256" key="17">
    <source>
        <dbReference type="ARBA" id="ARBA00023140"/>
    </source>
</evidence>
<evidence type="ECO:0000256" key="26">
    <source>
        <dbReference type="PROSITE-ProRule" id="PRU10141"/>
    </source>
</evidence>
<evidence type="ECO:0000259" key="28">
    <source>
        <dbReference type="PROSITE" id="PS50011"/>
    </source>
</evidence>
<evidence type="ECO:0000256" key="11">
    <source>
        <dbReference type="ARBA" id="ARBA00022882"/>
    </source>
</evidence>
<evidence type="ECO:0000256" key="13">
    <source>
        <dbReference type="ARBA" id="ARBA00022958"/>
    </source>
</evidence>
<keyword evidence="19" id="KW-0407">Ion channel</keyword>
<dbReference type="GO" id="GO:0031408">
    <property type="term" value="P:oxylipin biosynthetic process"/>
    <property type="evidence" value="ECO:0007669"/>
    <property type="project" value="UniProtKB-KW"/>
</dbReference>
<evidence type="ECO:0000256" key="15">
    <source>
        <dbReference type="ARBA" id="ARBA00023065"/>
    </source>
</evidence>
<dbReference type="FunFam" id="3.40.47.10:FF:000032">
    <property type="entry name" value="Peroxisomal 3-ketoacyl-CoA thiolase"/>
    <property type="match status" value="1"/>
</dbReference>